<evidence type="ECO:0000313" key="3">
    <source>
        <dbReference type="Proteomes" id="UP000186588"/>
    </source>
</evidence>
<keyword evidence="1" id="KW-0472">Membrane</keyword>
<dbReference type="PATRIC" id="fig|148814.19.peg.1413"/>
<evidence type="ECO:0000313" key="2">
    <source>
        <dbReference type="EMBL" id="GAT90558.1"/>
    </source>
</evidence>
<evidence type="ECO:0000256" key="1">
    <source>
        <dbReference type="SAM" id="Phobius"/>
    </source>
</evidence>
<keyword evidence="1" id="KW-0812">Transmembrane</keyword>
<dbReference type="EMBL" id="BDDX01000005">
    <property type="protein sequence ID" value="GAT90558.1"/>
    <property type="molecule type" value="Genomic_DNA"/>
</dbReference>
<keyword evidence="1" id="KW-1133">Transmembrane helix</keyword>
<proteinExistence type="predicted"/>
<organism evidence="2 3">
    <name type="scientific">Apilactobacillus kunkeei</name>
    <dbReference type="NCBI Taxonomy" id="148814"/>
    <lineage>
        <taxon>Bacteria</taxon>
        <taxon>Bacillati</taxon>
        <taxon>Bacillota</taxon>
        <taxon>Bacilli</taxon>
        <taxon>Lactobacillales</taxon>
        <taxon>Lactobacillaceae</taxon>
        <taxon>Apilactobacillus</taxon>
    </lineage>
</organism>
<feature type="transmembrane region" description="Helical" evidence="1">
    <location>
        <begin position="12"/>
        <end position="34"/>
    </location>
</feature>
<reference evidence="2 3" key="1">
    <citation type="journal article" date="2016" name="Syst. Appl. Microbiol.">
        <title>Genomic characterization of a fructophilic bee symbiont Lactobacillus kunkeei reveals its niche-specific adaptation.</title>
        <authorList>
            <person name="Maeno S."/>
            <person name="Tanizawa Y."/>
            <person name="Kanesaki Y."/>
            <person name="Kubota E."/>
            <person name="Kumar H."/>
            <person name="Dicks L."/>
            <person name="Salminen S."/>
            <person name="Nakagawa J."/>
            <person name="Arita M."/>
            <person name="Endo A."/>
        </authorList>
    </citation>
    <scope>NUCLEOTIDE SEQUENCE [LARGE SCALE GENOMIC DNA]</scope>
    <source>
        <strain evidence="2 3">FF30-6</strain>
    </source>
</reference>
<dbReference type="Proteomes" id="UP000186588">
    <property type="component" value="Unassembled WGS sequence"/>
</dbReference>
<feature type="transmembrane region" description="Helical" evidence="1">
    <location>
        <begin position="79"/>
        <end position="102"/>
    </location>
</feature>
<feature type="transmembrane region" description="Helical" evidence="1">
    <location>
        <begin position="40"/>
        <end position="59"/>
    </location>
</feature>
<protein>
    <submittedName>
        <fullName evidence="2">Uncharacterized protein</fullName>
    </submittedName>
</protein>
<dbReference type="AlphaFoldDB" id="A0A0M9D9K8"/>
<gene>
    <name evidence="2" type="ORF">FF306_00659</name>
</gene>
<dbReference type="RefSeq" id="WP_057198677.1">
    <property type="nucleotide sequence ID" value="NZ_BDDX01000005.1"/>
</dbReference>
<name>A0A0M9D9K8_9LACO</name>
<comment type="caution">
    <text evidence="2">The sequence shown here is derived from an EMBL/GenBank/DDBJ whole genome shotgun (WGS) entry which is preliminary data.</text>
</comment>
<accession>A0A0M9D9K8</accession>
<sequence>MKKQHLSQLVNMALTGFETGVSLLVLGDLTQYILLDPEGANLFEIIFGVIAIILSLIIFYESNKKFYPLTDWQYQKNLLVFEVAFFVGIFLAKTIIDLIIILI</sequence>